<dbReference type="Gene3D" id="1.20.1260.10">
    <property type="match status" value="1"/>
</dbReference>
<accession>A0AB37UT90</accession>
<dbReference type="InterPro" id="IPR005183">
    <property type="entry name" value="DUF305_CopM-like"/>
</dbReference>
<protein>
    <recommendedName>
        <fullName evidence="1">DUF305 domain-containing protein</fullName>
    </recommendedName>
</protein>
<dbReference type="EMBL" id="RSCK01000001">
    <property type="protein sequence ID" value="RUT14673.1"/>
    <property type="molecule type" value="Genomic_DNA"/>
</dbReference>
<dbReference type="PANTHER" id="PTHR36933">
    <property type="entry name" value="SLL0788 PROTEIN"/>
    <property type="match status" value="1"/>
</dbReference>
<dbReference type="AlphaFoldDB" id="A0AB37UT90"/>
<evidence type="ECO:0000259" key="1">
    <source>
        <dbReference type="Pfam" id="PF03713"/>
    </source>
</evidence>
<dbReference type="Proteomes" id="UP000282574">
    <property type="component" value="Unassembled WGS sequence"/>
</dbReference>
<evidence type="ECO:0000313" key="3">
    <source>
        <dbReference type="Proteomes" id="UP000282574"/>
    </source>
</evidence>
<name>A0AB37UT90_9CYAN</name>
<reference evidence="2 3" key="1">
    <citation type="journal article" date="2019" name="Genome Biol. Evol.">
        <title>Day and night: Metabolic profiles and evolutionary relationships of six axenic non-marine cyanobacteria.</title>
        <authorList>
            <person name="Will S.E."/>
            <person name="Henke P."/>
            <person name="Boedeker C."/>
            <person name="Huang S."/>
            <person name="Brinkmann H."/>
            <person name="Rohde M."/>
            <person name="Jarek M."/>
            <person name="Friedl T."/>
            <person name="Seufert S."/>
            <person name="Schumacher M."/>
            <person name="Overmann J."/>
            <person name="Neumann-Schaal M."/>
            <person name="Petersen J."/>
        </authorList>
    </citation>
    <scope>NUCLEOTIDE SEQUENCE [LARGE SCALE GENOMIC DNA]</scope>
    <source>
        <strain evidence="2 3">SAG 39.79</strain>
    </source>
</reference>
<proteinExistence type="predicted"/>
<sequence>MTGGLLATVFGVSAKDGKTPGTTNAHAKQNMQHGGGMMNHGSGMMNHGSGMAMDLGPADANYDLRFIDAMRLHHRGAIAMAKEAQQKSKRPEIKSLARNIIIAQNREENELLRKWRQQWYPQASQEPVAYGGEGKPVVPMTKQQQQSMSMMMDLGTADAQFDLRFMNAMIAHHEGAVMMAQDALQKSKRPEIKQLANEIATSQQKEIAQMKQWRKAWYKQ</sequence>
<evidence type="ECO:0000313" key="2">
    <source>
        <dbReference type="EMBL" id="RUT14673.1"/>
    </source>
</evidence>
<dbReference type="InterPro" id="IPR012347">
    <property type="entry name" value="Ferritin-like"/>
</dbReference>
<dbReference type="Pfam" id="PF03713">
    <property type="entry name" value="DUF305"/>
    <property type="match status" value="1"/>
</dbReference>
<gene>
    <name evidence="2" type="ORF">DSM107010_02190</name>
</gene>
<keyword evidence="3" id="KW-1185">Reference proteome</keyword>
<dbReference type="PANTHER" id="PTHR36933:SF1">
    <property type="entry name" value="SLL0788 PROTEIN"/>
    <property type="match status" value="1"/>
</dbReference>
<organism evidence="2 3">
    <name type="scientific">Chroococcidiopsis cubana SAG 39.79</name>
    <dbReference type="NCBI Taxonomy" id="388085"/>
    <lineage>
        <taxon>Bacteria</taxon>
        <taxon>Bacillati</taxon>
        <taxon>Cyanobacteriota</taxon>
        <taxon>Cyanophyceae</taxon>
        <taxon>Chroococcidiopsidales</taxon>
        <taxon>Chroococcidiopsidaceae</taxon>
        <taxon>Chroococcidiopsis</taxon>
    </lineage>
</organism>
<feature type="domain" description="DUF305" evidence="1">
    <location>
        <begin position="63"/>
        <end position="213"/>
    </location>
</feature>
<comment type="caution">
    <text evidence="2">The sequence shown here is derived from an EMBL/GenBank/DDBJ whole genome shotgun (WGS) entry which is preliminary data.</text>
</comment>